<organism evidence="2 3">
    <name type="scientific">Erwinia pyri</name>
    <dbReference type="NCBI Taxonomy" id="3062598"/>
    <lineage>
        <taxon>Bacteria</taxon>
        <taxon>Pseudomonadati</taxon>
        <taxon>Pseudomonadota</taxon>
        <taxon>Gammaproteobacteria</taxon>
        <taxon>Enterobacterales</taxon>
        <taxon>Erwiniaceae</taxon>
        <taxon>Erwinia</taxon>
    </lineage>
</organism>
<protein>
    <submittedName>
        <fullName evidence="2">GNAT family N-acetyltransferase</fullName>
        <ecNumber evidence="2">2.3.1.-</ecNumber>
    </submittedName>
</protein>
<sequence length="280" mass="31023">MTIEIKPMQESHLEQAFALTQNLKWPHRLADWQQAWRLGEGVIAEQEGKVLGTAIFWRWGGHYASLGLVIVADEAQGRGIGKQLMQTMLDKLEGSTVRLHATEMGKPLYEKLGFVAVGHIEQHQCRELGEISPLLPEQGQQLRSATQHDFERLVALDRQAHGQHRPELIASLSESAERILVLEEQGNMVGFACLRRFGHGFAIGPIICRNLADAKVLVSSLLPGLKGEFVRIDTDSEYGLGDWLNTLGLTEVDGPITMIKGVPWQPNGMLAYGLMTQAMG</sequence>
<dbReference type="InterPro" id="IPR000182">
    <property type="entry name" value="GNAT_dom"/>
</dbReference>
<dbReference type="Gene3D" id="3.40.630.90">
    <property type="match status" value="1"/>
</dbReference>
<dbReference type="EMBL" id="CP132353">
    <property type="protein sequence ID" value="WLS80425.1"/>
    <property type="molecule type" value="Genomic_DNA"/>
</dbReference>
<dbReference type="InterPro" id="IPR041496">
    <property type="entry name" value="YitH/HolE_GNAT"/>
</dbReference>
<dbReference type="GO" id="GO:0016747">
    <property type="term" value="F:acyltransferase activity, transferring groups other than amino-acyl groups"/>
    <property type="evidence" value="ECO:0007669"/>
    <property type="project" value="InterPro"/>
</dbReference>
<keyword evidence="2" id="KW-0012">Acyltransferase</keyword>
<dbReference type="CDD" id="cd04301">
    <property type="entry name" value="NAT_SF"/>
    <property type="match status" value="1"/>
</dbReference>
<evidence type="ECO:0000313" key="2">
    <source>
        <dbReference type="EMBL" id="WLS80425.1"/>
    </source>
</evidence>
<dbReference type="PROSITE" id="PS51186">
    <property type="entry name" value="GNAT"/>
    <property type="match status" value="1"/>
</dbReference>
<evidence type="ECO:0000313" key="3">
    <source>
        <dbReference type="Proteomes" id="UP001228139"/>
    </source>
</evidence>
<dbReference type="AlphaFoldDB" id="A0AA50DMA7"/>
<name>A0AA50DMA7_9GAMM</name>
<dbReference type="PANTHER" id="PTHR47237:SF2">
    <property type="entry name" value="BLL4206 PROTEIN"/>
    <property type="match status" value="1"/>
</dbReference>
<reference evidence="2 3" key="1">
    <citation type="submission" date="2023-07" db="EMBL/GenBank/DDBJ databases">
        <title>Pathogenic bacteria of pear tree diseases.</title>
        <authorList>
            <person name="Zhang Z."/>
            <person name="He L."/>
            <person name="Huang R."/>
        </authorList>
    </citation>
    <scope>NUCLEOTIDE SEQUENCE [LARGE SCALE GENOMIC DNA]</scope>
    <source>
        <strain evidence="2 3">DE2</strain>
    </source>
</reference>
<evidence type="ECO:0000259" key="1">
    <source>
        <dbReference type="PROSITE" id="PS51186"/>
    </source>
</evidence>
<dbReference type="EC" id="2.3.1.-" evidence="2"/>
<dbReference type="Proteomes" id="UP001228139">
    <property type="component" value="Chromosome"/>
</dbReference>
<dbReference type="KEGG" id="epi:Q3V30_08090"/>
<keyword evidence="2" id="KW-0808">Transferase</keyword>
<keyword evidence="3" id="KW-1185">Reference proteome</keyword>
<proteinExistence type="predicted"/>
<dbReference type="InterPro" id="IPR052729">
    <property type="entry name" value="Acyl/Acetyltrans_Enzymes"/>
</dbReference>
<dbReference type="RefSeq" id="WP_306212099.1">
    <property type="nucleotide sequence ID" value="NZ_CP132353.1"/>
</dbReference>
<dbReference type="Pfam" id="PF18014">
    <property type="entry name" value="Acetyltransf_18"/>
    <property type="match status" value="1"/>
</dbReference>
<dbReference type="PANTHER" id="PTHR47237">
    <property type="entry name" value="SLL0310 PROTEIN"/>
    <property type="match status" value="1"/>
</dbReference>
<feature type="domain" description="N-acetyltransferase" evidence="1">
    <location>
        <begin position="3"/>
        <end position="135"/>
    </location>
</feature>
<accession>A0AA50DMA7</accession>
<dbReference type="SUPFAM" id="SSF55729">
    <property type="entry name" value="Acyl-CoA N-acyltransferases (Nat)"/>
    <property type="match status" value="1"/>
</dbReference>
<dbReference type="Gene3D" id="3.40.630.30">
    <property type="match status" value="1"/>
</dbReference>
<gene>
    <name evidence="2" type="ORF">Q3V30_08090</name>
</gene>
<dbReference type="Pfam" id="PF13508">
    <property type="entry name" value="Acetyltransf_7"/>
    <property type="match status" value="1"/>
</dbReference>
<dbReference type="InterPro" id="IPR016181">
    <property type="entry name" value="Acyl_CoA_acyltransferase"/>
</dbReference>